<accession>A0A135I155</accession>
<organism evidence="4 5">
    <name type="scientific">Paramesorhizobium deserti</name>
    <dbReference type="NCBI Taxonomy" id="1494590"/>
    <lineage>
        <taxon>Bacteria</taxon>
        <taxon>Pseudomonadati</taxon>
        <taxon>Pseudomonadota</taxon>
        <taxon>Alphaproteobacteria</taxon>
        <taxon>Hyphomicrobiales</taxon>
        <taxon>Phyllobacteriaceae</taxon>
        <taxon>Paramesorhizobium</taxon>
    </lineage>
</organism>
<keyword evidence="1" id="KW-0560">Oxidoreductase</keyword>
<dbReference type="Gene3D" id="3.40.50.720">
    <property type="entry name" value="NAD(P)-binding Rossmann-like Domain"/>
    <property type="match status" value="1"/>
</dbReference>
<dbReference type="InterPro" id="IPR036291">
    <property type="entry name" value="NAD(P)-bd_dom_sf"/>
</dbReference>
<dbReference type="SUPFAM" id="SSF55347">
    <property type="entry name" value="Glyceraldehyde-3-phosphate dehydrogenase-like, C-terminal domain"/>
    <property type="match status" value="1"/>
</dbReference>
<dbReference type="Proteomes" id="UP000070107">
    <property type="component" value="Unassembled WGS sequence"/>
</dbReference>
<dbReference type="InterPro" id="IPR050463">
    <property type="entry name" value="Gfo/Idh/MocA_oxidrdct_glycsds"/>
</dbReference>
<feature type="domain" description="Gfo/Idh/MocA-like oxidoreductase N-terminal" evidence="2">
    <location>
        <begin position="18"/>
        <end position="134"/>
    </location>
</feature>
<evidence type="ECO:0000256" key="1">
    <source>
        <dbReference type="ARBA" id="ARBA00023002"/>
    </source>
</evidence>
<dbReference type="EMBL" id="LNTU01000001">
    <property type="protein sequence ID" value="KXF79138.1"/>
    <property type="molecule type" value="Genomic_DNA"/>
</dbReference>
<dbReference type="STRING" id="1494590.ATN84_05245"/>
<feature type="domain" description="GFO/IDH/MocA-like oxidoreductase" evidence="3">
    <location>
        <begin position="144"/>
        <end position="271"/>
    </location>
</feature>
<comment type="caution">
    <text evidence="4">The sequence shown here is derived from an EMBL/GenBank/DDBJ whole genome shotgun (WGS) entry which is preliminary data.</text>
</comment>
<keyword evidence="5" id="KW-1185">Reference proteome</keyword>
<dbReference type="PANTHER" id="PTHR43818">
    <property type="entry name" value="BCDNA.GH03377"/>
    <property type="match status" value="1"/>
</dbReference>
<evidence type="ECO:0000313" key="5">
    <source>
        <dbReference type="Proteomes" id="UP000070107"/>
    </source>
</evidence>
<dbReference type="InterPro" id="IPR055170">
    <property type="entry name" value="GFO_IDH_MocA-like_dom"/>
</dbReference>
<dbReference type="GO" id="GO:0000166">
    <property type="term" value="F:nucleotide binding"/>
    <property type="evidence" value="ECO:0007669"/>
    <property type="project" value="InterPro"/>
</dbReference>
<dbReference type="AlphaFoldDB" id="A0A135I155"/>
<gene>
    <name evidence="4" type="ORF">ATN84_05245</name>
</gene>
<reference evidence="4 5" key="1">
    <citation type="submission" date="2015-11" db="EMBL/GenBank/DDBJ databases">
        <title>Draft genome sequence of Paramesorhizobium deserti A-3-E, a strain highly resistant to diverse beta-lactam antibiotics.</title>
        <authorList>
            <person name="Lv R."/>
            <person name="Yang X."/>
            <person name="Fang N."/>
            <person name="Guo J."/>
            <person name="Luo X."/>
            <person name="Peng F."/>
            <person name="Yang R."/>
            <person name="Cui Y."/>
            <person name="Fang C."/>
            <person name="Song Y."/>
        </authorList>
    </citation>
    <scope>NUCLEOTIDE SEQUENCE [LARGE SCALE GENOMIC DNA]</scope>
    <source>
        <strain evidence="4 5">A-3-E</strain>
    </source>
</reference>
<dbReference type="Pfam" id="PF01408">
    <property type="entry name" value="GFO_IDH_MocA"/>
    <property type="match status" value="1"/>
</dbReference>
<evidence type="ECO:0000313" key="4">
    <source>
        <dbReference type="EMBL" id="KXF79138.1"/>
    </source>
</evidence>
<evidence type="ECO:0000259" key="3">
    <source>
        <dbReference type="Pfam" id="PF22725"/>
    </source>
</evidence>
<dbReference type="Gene3D" id="3.30.360.10">
    <property type="entry name" value="Dihydrodipicolinate Reductase, domain 2"/>
    <property type="match status" value="1"/>
</dbReference>
<dbReference type="SUPFAM" id="SSF51735">
    <property type="entry name" value="NAD(P)-binding Rossmann-fold domains"/>
    <property type="match status" value="1"/>
</dbReference>
<dbReference type="Pfam" id="PF22725">
    <property type="entry name" value="GFO_IDH_MocA_C3"/>
    <property type="match status" value="1"/>
</dbReference>
<dbReference type="InterPro" id="IPR000683">
    <property type="entry name" value="Gfo/Idh/MocA-like_OxRdtase_N"/>
</dbReference>
<sequence>MTVLDQIQRLDPALKRPRLGFLGVGWIGRQRMETILASGYAEAVAIADPSPEMTAAAQEMAPYAETVSSLDELLELELDGVVIATPSALHAAQSVEALKRGAAVFCQKPLGRRATEVKEVVRTAREADLLLGVDLSYRFTEAMRCVRDSIESGEIGPVYAAELVFHNAYGPDKPWFYQPELSGGGCVMDLGIHLVDLALWALDFPPVTQVSGSLFSEGERLGVNPERVEDYAVATLEFETGAMARIACSWRLHAGCDAEISATFYGRSGALAFSNVGGSFYDFKAERFTGTSRETLISPPDAWGGVAAVDWARRLAAGSGFSPSAEDYVKVAAVLDRIYGRSTLM</sequence>
<protein>
    <submittedName>
        <fullName evidence="4">Oxidoreductase</fullName>
    </submittedName>
</protein>
<dbReference type="GO" id="GO:0016491">
    <property type="term" value="F:oxidoreductase activity"/>
    <property type="evidence" value="ECO:0007669"/>
    <property type="project" value="UniProtKB-KW"/>
</dbReference>
<dbReference type="RefSeq" id="WP_068880455.1">
    <property type="nucleotide sequence ID" value="NZ_LNTU01000001.1"/>
</dbReference>
<evidence type="ECO:0000259" key="2">
    <source>
        <dbReference type="Pfam" id="PF01408"/>
    </source>
</evidence>
<proteinExistence type="predicted"/>
<name>A0A135I155_9HYPH</name>
<dbReference type="PANTHER" id="PTHR43818:SF11">
    <property type="entry name" value="BCDNA.GH03377"/>
    <property type="match status" value="1"/>
</dbReference>
<dbReference type="OrthoDB" id="9792935at2"/>